<dbReference type="PANTHER" id="PTHR47506">
    <property type="entry name" value="TRANSCRIPTIONAL REGULATORY PROTEIN"/>
    <property type="match status" value="1"/>
</dbReference>
<dbReference type="InterPro" id="IPR036271">
    <property type="entry name" value="Tet_transcr_reg_TetR-rel_C_sf"/>
</dbReference>
<keyword evidence="2" id="KW-0805">Transcription regulation</keyword>
<organism evidence="7 8">
    <name type="scientific">Pigmentiphaga soli</name>
    <dbReference type="NCBI Taxonomy" id="1007095"/>
    <lineage>
        <taxon>Bacteria</taxon>
        <taxon>Pseudomonadati</taxon>
        <taxon>Pseudomonadota</taxon>
        <taxon>Betaproteobacteria</taxon>
        <taxon>Burkholderiales</taxon>
        <taxon>Alcaligenaceae</taxon>
        <taxon>Pigmentiphaga</taxon>
    </lineage>
</organism>
<sequence length="208" mass="21793">MARVSRDQTAKNHERIEQASARLLRERGLDVSVADVMADAGLTHGGFYGHFASKDELAAAACARAFGEAAERWRERTAGRRTRRSRWLAVIESYLSAPHRDHPGAGCAATALAADVARQPPGKPVRAAYVAGCKQLAAMLADLSPAATPAGRARQGWAQLAMLVGAVSLSRAMDGDPDADQVLRAARDYLADADASAAAGADNDGAST</sequence>
<accession>A0ABP8GJU7</accession>
<evidence type="ECO:0000256" key="5">
    <source>
        <dbReference type="PROSITE-ProRule" id="PRU00335"/>
    </source>
</evidence>
<dbReference type="PRINTS" id="PR00455">
    <property type="entry name" value="HTHTETR"/>
</dbReference>
<dbReference type="PANTHER" id="PTHR47506:SF7">
    <property type="entry name" value="TRANSCRIPTIONAL REGULATORY PROTEIN"/>
    <property type="match status" value="1"/>
</dbReference>
<dbReference type="PROSITE" id="PS01081">
    <property type="entry name" value="HTH_TETR_1"/>
    <property type="match status" value="1"/>
</dbReference>
<name>A0ABP8GJU7_9BURK</name>
<feature type="domain" description="HTH tetR-type" evidence="6">
    <location>
        <begin position="10"/>
        <end position="69"/>
    </location>
</feature>
<dbReference type="InterPro" id="IPR023772">
    <property type="entry name" value="DNA-bd_HTH_TetR-type_CS"/>
</dbReference>
<evidence type="ECO:0000259" key="6">
    <source>
        <dbReference type="PROSITE" id="PS50977"/>
    </source>
</evidence>
<dbReference type="Gene3D" id="1.10.10.60">
    <property type="entry name" value="Homeodomain-like"/>
    <property type="match status" value="1"/>
</dbReference>
<evidence type="ECO:0000313" key="7">
    <source>
        <dbReference type="EMBL" id="GAA4325643.1"/>
    </source>
</evidence>
<evidence type="ECO:0000256" key="4">
    <source>
        <dbReference type="ARBA" id="ARBA00023163"/>
    </source>
</evidence>
<dbReference type="RefSeq" id="WP_345246619.1">
    <property type="nucleotide sequence ID" value="NZ_BAABFO010000003.1"/>
</dbReference>
<keyword evidence="1" id="KW-0678">Repressor</keyword>
<dbReference type="SUPFAM" id="SSF46689">
    <property type="entry name" value="Homeodomain-like"/>
    <property type="match status" value="1"/>
</dbReference>
<protein>
    <submittedName>
        <fullName evidence="7">TetR/AcrR family transcriptional regulator</fullName>
    </submittedName>
</protein>
<evidence type="ECO:0000313" key="8">
    <source>
        <dbReference type="Proteomes" id="UP001501671"/>
    </source>
</evidence>
<dbReference type="PROSITE" id="PS50977">
    <property type="entry name" value="HTH_TETR_2"/>
    <property type="match status" value="1"/>
</dbReference>
<dbReference type="SUPFAM" id="SSF48498">
    <property type="entry name" value="Tetracyclin repressor-like, C-terminal domain"/>
    <property type="match status" value="1"/>
</dbReference>
<dbReference type="Proteomes" id="UP001501671">
    <property type="component" value="Unassembled WGS sequence"/>
</dbReference>
<dbReference type="Gene3D" id="1.10.357.10">
    <property type="entry name" value="Tetracycline Repressor, domain 2"/>
    <property type="match status" value="1"/>
</dbReference>
<feature type="DNA-binding region" description="H-T-H motif" evidence="5">
    <location>
        <begin position="32"/>
        <end position="51"/>
    </location>
</feature>
<dbReference type="InterPro" id="IPR009057">
    <property type="entry name" value="Homeodomain-like_sf"/>
</dbReference>
<keyword evidence="8" id="KW-1185">Reference proteome</keyword>
<keyword evidence="3 5" id="KW-0238">DNA-binding</keyword>
<dbReference type="InterPro" id="IPR001647">
    <property type="entry name" value="HTH_TetR"/>
</dbReference>
<comment type="caution">
    <text evidence="7">The sequence shown here is derived from an EMBL/GenBank/DDBJ whole genome shotgun (WGS) entry which is preliminary data.</text>
</comment>
<proteinExistence type="predicted"/>
<evidence type="ECO:0000256" key="2">
    <source>
        <dbReference type="ARBA" id="ARBA00023015"/>
    </source>
</evidence>
<dbReference type="Pfam" id="PF00440">
    <property type="entry name" value="TetR_N"/>
    <property type="match status" value="1"/>
</dbReference>
<evidence type="ECO:0000256" key="3">
    <source>
        <dbReference type="ARBA" id="ARBA00023125"/>
    </source>
</evidence>
<gene>
    <name evidence="7" type="ORF">GCM10023144_08200</name>
</gene>
<keyword evidence="4" id="KW-0804">Transcription</keyword>
<dbReference type="EMBL" id="BAABFO010000003">
    <property type="protein sequence ID" value="GAA4325643.1"/>
    <property type="molecule type" value="Genomic_DNA"/>
</dbReference>
<evidence type="ECO:0000256" key="1">
    <source>
        <dbReference type="ARBA" id="ARBA00022491"/>
    </source>
</evidence>
<reference evidence="8" key="1">
    <citation type="journal article" date="2019" name="Int. J. Syst. Evol. Microbiol.">
        <title>The Global Catalogue of Microorganisms (GCM) 10K type strain sequencing project: providing services to taxonomists for standard genome sequencing and annotation.</title>
        <authorList>
            <consortium name="The Broad Institute Genomics Platform"/>
            <consortium name="The Broad Institute Genome Sequencing Center for Infectious Disease"/>
            <person name="Wu L."/>
            <person name="Ma J."/>
        </authorList>
    </citation>
    <scope>NUCLEOTIDE SEQUENCE [LARGE SCALE GENOMIC DNA]</scope>
    <source>
        <strain evidence="8">JCM 17666</strain>
    </source>
</reference>